<dbReference type="AlphaFoldDB" id="A0A2I2KRI2"/>
<name>A0A2I2KRI2_9ACTN</name>
<gene>
    <name evidence="1" type="ORF">FRACA_2310008</name>
</gene>
<evidence type="ECO:0000313" key="1">
    <source>
        <dbReference type="EMBL" id="SNQ48262.1"/>
    </source>
</evidence>
<organism evidence="1 2">
    <name type="scientific">Frankia canadensis</name>
    <dbReference type="NCBI Taxonomy" id="1836972"/>
    <lineage>
        <taxon>Bacteria</taxon>
        <taxon>Bacillati</taxon>
        <taxon>Actinomycetota</taxon>
        <taxon>Actinomycetes</taxon>
        <taxon>Frankiales</taxon>
        <taxon>Frankiaceae</taxon>
        <taxon>Frankia</taxon>
    </lineage>
</organism>
<sequence>MYVRESFSSLRMKVAGFRAERARRRELAALLAPALSPFVRQELYAMLVHALSTPAGVAALPTQRAASMSGGVRTEVTASR</sequence>
<evidence type="ECO:0000313" key="2">
    <source>
        <dbReference type="Proteomes" id="UP000234331"/>
    </source>
</evidence>
<dbReference type="EMBL" id="FZMO01000148">
    <property type="protein sequence ID" value="SNQ48262.1"/>
    <property type="molecule type" value="Genomic_DNA"/>
</dbReference>
<dbReference type="Proteomes" id="UP000234331">
    <property type="component" value="Unassembled WGS sequence"/>
</dbReference>
<proteinExistence type="predicted"/>
<dbReference type="RefSeq" id="WP_133150667.1">
    <property type="nucleotide sequence ID" value="NZ_FZMO01000148.1"/>
</dbReference>
<reference evidence="1 2" key="1">
    <citation type="submission" date="2017-06" db="EMBL/GenBank/DDBJ databases">
        <authorList>
            <person name="Kim H.J."/>
            <person name="Triplett B.A."/>
        </authorList>
    </citation>
    <scope>NUCLEOTIDE SEQUENCE [LARGE SCALE GENOMIC DNA]</scope>
    <source>
        <strain evidence="1">FRACA_ARgP5</strain>
    </source>
</reference>
<accession>A0A2I2KRI2</accession>
<protein>
    <submittedName>
        <fullName evidence="1">Uncharacterized protein</fullName>
    </submittedName>
</protein>
<keyword evidence="2" id="KW-1185">Reference proteome</keyword>